<evidence type="ECO:0000313" key="4">
    <source>
        <dbReference type="EMBL" id="KAI5421786.1"/>
    </source>
</evidence>
<gene>
    <name evidence="4" type="ORF">KIW84_045284</name>
</gene>
<evidence type="ECO:0000313" key="5">
    <source>
        <dbReference type="Proteomes" id="UP001058974"/>
    </source>
</evidence>
<keyword evidence="1" id="KW-0238">DNA-binding</keyword>
<sequence>MLAHTKVCTKMPQNDPTQTALSFAGGEGGGLVAASQRFNLAACRKAIALFVILDEHAFKVVEGEGFKLLCKQLQPQLTIPSWRTMERDCFQLFVDEKARLKGYFKSDCNRVALTTDCWTSIQNLSYMTLTAHFINNDWKYENRILSFCLVLNHKVVAYLKKRTDNMGGLRSDGSFFHLRCCAHILNLVVRDGLKQNDLSISAIRNDVRFVRSSPQRSAKFKECIEFSRINCKKLLCLDVPTRWNSCYLMLDAAEKYQAAFEKMEGEDFSYLEFFGLVGPPTLNDWENVRCLVSFFKIFYDATMEFSSSKQVSLHKSFHQPASIHCELKRSSMNLNIILASMRYEMKKKYDKYWGEIENINKFVYFGVILDPRYKLGYVEWCFNDMYNGESVPFTNMINVIKKELFKLFNWYKGIHEKQHGPSTSPNEGGSFGDGVPNVEVPSYFARVEAFKEHLKQKEFGGPSTSGSTSGDGSDVVGNGNEPVQDCYELSAEYEGEHKPEKLEELGNMLTGLDAGDSIVIAKSFSHMLNLANLAEEVQIAYRRTIKLLKKGDFGDENSAITESDIEETFKRLVTELNKSPEEVFDALKNQTVDLVLTAHPTQIRNNLTQLYAKDITPDDKQELDEAIQREVHA</sequence>
<dbReference type="GO" id="GO:0003677">
    <property type="term" value="F:DNA binding"/>
    <property type="evidence" value="ECO:0007669"/>
    <property type="project" value="UniProtKB-KW"/>
</dbReference>
<accession>A0A9D4XNG6</accession>
<dbReference type="GO" id="GO:0015977">
    <property type="term" value="P:carbon fixation"/>
    <property type="evidence" value="ECO:0007669"/>
    <property type="project" value="InterPro"/>
</dbReference>
<dbReference type="Proteomes" id="UP001058974">
    <property type="component" value="Chromosome 4"/>
</dbReference>
<organism evidence="4 5">
    <name type="scientific">Pisum sativum</name>
    <name type="common">Garden pea</name>
    <name type="synonym">Lathyrus oleraceus</name>
    <dbReference type="NCBI Taxonomy" id="3888"/>
    <lineage>
        <taxon>Eukaryota</taxon>
        <taxon>Viridiplantae</taxon>
        <taxon>Streptophyta</taxon>
        <taxon>Embryophyta</taxon>
        <taxon>Tracheophyta</taxon>
        <taxon>Spermatophyta</taxon>
        <taxon>Magnoliopsida</taxon>
        <taxon>eudicotyledons</taxon>
        <taxon>Gunneridae</taxon>
        <taxon>Pentapetalae</taxon>
        <taxon>rosids</taxon>
        <taxon>fabids</taxon>
        <taxon>Fabales</taxon>
        <taxon>Fabaceae</taxon>
        <taxon>Papilionoideae</taxon>
        <taxon>50 kb inversion clade</taxon>
        <taxon>NPAAA clade</taxon>
        <taxon>Hologalegina</taxon>
        <taxon>IRL clade</taxon>
        <taxon>Fabeae</taxon>
        <taxon>Lathyrus</taxon>
    </lineage>
</organism>
<name>A0A9D4XNG6_PEA</name>
<dbReference type="Pfam" id="PF00311">
    <property type="entry name" value="PEPcase"/>
    <property type="match status" value="1"/>
</dbReference>
<dbReference type="EMBL" id="JAMSHJ010000004">
    <property type="protein sequence ID" value="KAI5421786.1"/>
    <property type="molecule type" value="Genomic_DNA"/>
</dbReference>
<dbReference type="InterPro" id="IPR021135">
    <property type="entry name" value="PEP_COase"/>
</dbReference>
<comment type="caution">
    <text evidence="4">The sequence shown here is derived from an EMBL/GenBank/DDBJ whole genome shotgun (WGS) entry which is preliminary data.</text>
</comment>
<dbReference type="InterPro" id="IPR015813">
    <property type="entry name" value="Pyrv/PenolPyrv_kinase-like_dom"/>
</dbReference>
<proteinExistence type="predicted"/>
<reference evidence="4 5" key="1">
    <citation type="journal article" date="2022" name="Nat. Genet.">
        <title>Improved pea reference genome and pan-genome highlight genomic features and evolutionary characteristics.</title>
        <authorList>
            <person name="Yang T."/>
            <person name="Liu R."/>
            <person name="Luo Y."/>
            <person name="Hu S."/>
            <person name="Wang D."/>
            <person name="Wang C."/>
            <person name="Pandey M.K."/>
            <person name="Ge S."/>
            <person name="Xu Q."/>
            <person name="Li N."/>
            <person name="Li G."/>
            <person name="Huang Y."/>
            <person name="Saxena R.K."/>
            <person name="Ji Y."/>
            <person name="Li M."/>
            <person name="Yan X."/>
            <person name="He Y."/>
            <person name="Liu Y."/>
            <person name="Wang X."/>
            <person name="Xiang C."/>
            <person name="Varshney R.K."/>
            <person name="Ding H."/>
            <person name="Gao S."/>
            <person name="Zong X."/>
        </authorList>
    </citation>
    <scope>NUCLEOTIDE SEQUENCE [LARGE SCALE GENOMIC DNA]</scope>
    <source>
        <strain evidence="4 5">cv. Zhongwan 6</strain>
    </source>
</reference>
<evidence type="ECO:0000256" key="2">
    <source>
        <dbReference type="SAM" id="MobiDB-lite"/>
    </source>
</evidence>
<dbReference type="Pfam" id="PF14372">
    <property type="entry name" value="hAT-like_RNase-H"/>
    <property type="match status" value="1"/>
</dbReference>
<dbReference type="SUPFAM" id="SSF140996">
    <property type="entry name" value="Hermes dimerisation domain"/>
    <property type="match status" value="1"/>
</dbReference>
<dbReference type="InterPro" id="IPR052035">
    <property type="entry name" value="ZnF_BED_domain_contain"/>
</dbReference>
<evidence type="ECO:0000256" key="1">
    <source>
        <dbReference type="ARBA" id="ARBA00023125"/>
    </source>
</evidence>
<dbReference type="SUPFAM" id="SSF53098">
    <property type="entry name" value="Ribonuclease H-like"/>
    <property type="match status" value="1"/>
</dbReference>
<dbReference type="InterPro" id="IPR025525">
    <property type="entry name" value="hAT-like_transposase_RNase-H"/>
</dbReference>
<dbReference type="GO" id="GO:0006099">
    <property type="term" value="P:tricarboxylic acid cycle"/>
    <property type="evidence" value="ECO:0007669"/>
    <property type="project" value="InterPro"/>
</dbReference>
<dbReference type="PANTHER" id="PTHR46481">
    <property type="entry name" value="ZINC FINGER BED DOMAIN-CONTAINING PROTEIN 4"/>
    <property type="match status" value="1"/>
</dbReference>
<dbReference type="PANTHER" id="PTHR46481:SF2">
    <property type="entry name" value="BED-TYPE DOMAIN-CONTAINING PROTEIN"/>
    <property type="match status" value="1"/>
</dbReference>
<evidence type="ECO:0000259" key="3">
    <source>
        <dbReference type="Pfam" id="PF14372"/>
    </source>
</evidence>
<feature type="region of interest" description="Disordered" evidence="2">
    <location>
        <begin position="457"/>
        <end position="479"/>
    </location>
</feature>
<dbReference type="SUPFAM" id="SSF51621">
    <property type="entry name" value="Phosphoenolpyruvate/pyruvate domain"/>
    <property type="match status" value="1"/>
</dbReference>
<protein>
    <recommendedName>
        <fullName evidence="3">hAT-like transposase RNase-H fold domain-containing protein</fullName>
    </recommendedName>
</protein>
<keyword evidence="5" id="KW-1185">Reference proteome</keyword>
<feature type="domain" description="hAT-like transposase RNase-H fold" evidence="3">
    <location>
        <begin position="306"/>
        <end position="411"/>
    </location>
</feature>
<dbReference type="AlphaFoldDB" id="A0A9D4XNG6"/>
<dbReference type="InterPro" id="IPR012337">
    <property type="entry name" value="RNaseH-like_sf"/>
</dbReference>
<feature type="compositionally biased region" description="Low complexity" evidence="2">
    <location>
        <begin position="460"/>
        <end position="479"/>
    </location>
</feature>
<dbReference type="Gramene" id="Psat04G0528400-T1">
    <property type="protein sequence ID" value="KAI5421786.1"/>
    <property type="gene ID" value="KIW84_045284"/>
</dbReference>
<dbReference type="GO" id="GO:0008964">
    <property type="term" value="F:phosphoenolpyruvate carboxylase activity"/>
    <property type="evidence" value="ECO:0007669"/>
    <property type="project" value="InterPro"/>
</dbReference>